<organism evidence="2 3">
    <name type="scientific">Tanacetum coccineum</name>
    <dbReference type="NCBI Taxonomy" id="301880"/>
    <lineage>
        <taxon>Eukaryota</taxon>
        <taxon>Viridiplantae</taxon>
        <taxon>Streptophyta</taxon>
        <taxon>Embryophyta</taxon>
        <taxon>Tracheophyta</taxon>
        <taxon>Spermatophyta</taxon>
        <taxon>Magnoliopsida</taxon>
        <taxon>eudicotyledons</taxon>
        <taxon>Gunneridae</taxon>
        <taxon>Pentapetalae</taxon>
        <taxon>asterids</taxon>
        <taxon>campanulids</taxon>
        <taxon>Asterales</taxon>
        <taxon>Asteraceae</taxon>
        <taxon>Asteroideae</taxon>
        <taxon>Anthemideae</taxon>
        <taxon>Anthemidinae</taxon>
        <taxon>Tanacetum</taxon>
    </lineage>
</organism>
<reference evidence="2" key="2">
    <citation type="submission" date="2022-01" db="EMBL/GenBank/DDBJ databases">
        <authorList>
            <person name="Yamashiro T."/>
            <person name="Shiraishi A."/>
            <person name="Satake H."/>
            <person name="Nakayama K."/>
        </authorList>
    </citation>
    <scope>NUCLEOTIDE SEQUENCE</scope>
</reference>
<evidence type="ECO:0000313" key="3">
    <source>
        <dbReference type="Proteomes" id="UP001151760"/>
    </source>
</evidence>
<keyword evidence="3" id="KW-1185">Reference proteome</keyword>
<reference evidence="2" key="1">
    <citation type="journal article" date="2022" name="Int. J. Mol. Sci.">
        <title>Draft Genome of Tanacetum Coccineum: Genomic Comparison of Closely Related Tanacetum-Family Plants.</title>
        <authorList>
            <person name="Yamashiro T."/>
            <person name="Shiraishi A."/>
            <person name="Nakayama K."/>
            <person name="Satake H."/>
        </authorList>
    </citation>
    <scope>NUCLEOTIDE SEQUENCE</scope>
</reference>
<evidence type="ECO:0000313" key="2">
    <source>
        <dbReference type="EMBL" id="GJT40654.1"/>
    </source>
</evidence>
<protein>
    <recommendedName>
        <fullName evidence="4">Reverse transcriptase domain-containing protein</fullName>
    </recommendedName>
</protein>
<name>A0ABQ5DNS2_9ASTR</name>
<evidence type="ECO:0000256" key="1">
    <source>
        <dbReference type="SAM" id="MobiDB-lite"/>
    </source>
</evidence>
<evidence type="ECO:0008006" key="4">
    <source>
        <dbReference type="Google" id="ProtNLM"/>
    </source>
</evidence>
<sequence>MTTKSKARRKSPIQRLEAEDWVCAASHSDSRIRKLRYIRKITLKSEDSEGDTGNLNHKGRSPVSKMTISPNLWYVPRLDPFTSRIRHFDFPKTQMPSHVKTYNGSEDPEDHLKIFQASAKTKGSHIFPSRARGGLKSGKEKSTSGLETPEGGPEQLNFKKRGGFRTNIIKKEAG</sequence>
<feature type="region of interest" description="Disordered" evidence="1">
    <location>
        <begin position="119"/>
        <end position="174"/>
    </location>
</feature>
<comment type="caution">
    <text evidence="2">The sequence shown here is derived from an EMBL/GenBank/DDBJ whole genome shotgun (WGS) entry which is preliminary data.</text>
</comment>
<dbReference type="Proteomes" id="UP001151760">
    <property type="component" value="Unassembled WGS sequence"/>
</dbReference>
<dbReference type="EMBL" id="BQNB010015493">
    <property type="protein sequence ID" value="GJT40654.1"/>
    <property type="molecule type" value="Genomic_DNA"/>
</dbReference>
<gene>
    <name evidence="2" type="ORF">Tco_0940519</name>
</gene>
<accession>A0ABQ5DNS2</accession>
<proteinExistence type="predicted"/>